<sequence length="458" mass="51887">MKNNILDEIVENKKKWIINSKSSFPQEIFQNKLYKSKRSLLKVLLKNTKHFILECKKSSPSQKLIRKDFDIKNIVSEYDKYASAISVLTDEKYFDGNFDFLTTASLTTDKPILCKDFIISEYQIFLARYYNADAILLMLSILSDDEYKKLSHVANTLDLDILTEVHNTDELNRAIKLEAKIIGINNRNLEDLSIDLNNTLKLAPQIPKDRIVISESGLKKNSDIKKLSPYVNGFLIGSSLMSKKNLNSAVKKLIWGENKVCGITSLHDMTMCNNAGALYGGLIFAEQSIRKVSLDHAYTIKNNTNMKIVGVFQNQPIDYVKYVIKSIGIRHIQLHGHETEEYILSLKSYNPELVIWKAYGIANNFPRLMRSIDTHVLDNRVGEKLGGTGKPFQWKLIPKKTDLSKIIISGGLSIDNIRQALALGAKGLDFNSKLEKMPGVKDISKVSEVFHIIKQGLN</sequence>
<evidence type="ECO:0000256" key="9">
    <source>
        <dbReference type="ARBA" id="ARBA00022822"/>
    </source>
</evidence>
<dbReference type="InterPro" id="IPR013798">
    <property type="entry name" value="Indole-3-glycerol_P_synth_dom"/>
</dbReference>
<evidence type="ECO:0000256" key="7">
    <source>
        <dbReference type="ARBA" id="ARBA00022605"/>
    </source>
</evidence>
<feature type="domain" description="Indole-3-glycerol phosphate synthase" evidence="17">
    <location>
        <begin position="6"/>
        <end position="253"/>
    </location>
</feature>
<comment type="similarity">
    <text evidence="5">In the N-terminal section; belongs to the TrpC family.</text>
</comment>
<dbReference type="CDD" id="cd00331">
    <property type="entry name" value="IGPS"/>
    <property type="match status" value="1"/>
</dbReference>
<dbReference type="CDD" id="cd00405">
    <property type="entry name" value="PRAI"/>
    <property type="match status" value="1"/>
</dbReference>
<name>A0A220VE77_9GAMM</name>
<protein>
    <recommendedName>
        <fullName evidence="15 16">Multifunctional fusion protein</fullName>
    </recommendedName>
    <domain>
        <recommendedName>
            <fullName evidence="15">Indole-3-glycerol phosphate synthase</fullName>
            <shortName evidence="15">IGPS</shortName>
            <ecNumber evidence="15">4.1.1.48</ecNumber>
        </recommendedName>
    </domain>
    <domain>
        <recommendedName>
            <fullName evidence="16">N-(5'-phosphoribosyl)anthranilate isomerase</fullName>
            <shortName evidence="16">PRAI</shortName>
            <ecNumber evidence="16">5.3.1.24</ecNumber>
        </recommendedName>
    </domain>
</protein>
<dbReference type="GO" id="GO:0000162">
    <property type="term" value="P:L-tryptophan biosynthetic process"/>
    <property type="evidence" value="ECO:0007669"/>
    <property type="project" value="UniProtKB-UniRule"/>
</dbReference>
<evidence type="ECO:0000259" key="18">
    <source>
        <dbReference type="Pfam" id="PF00697"/>
    </source>
</evidence>
<dbReference type="InterPro" id="IPR013785">
    <property type="entry name" value="Aldolase_TIM"/>
</dbReference>
<dbReference type="Proteomes" id="UP000242175">
    <property type="component" value="Chromosome large"/>
</dbReference>
<comment type="catalytic activity">
    <reaction evidence="1 16">
        <text>N-(5-phospho-beta-D-ribosyl)anthranilate = 1-(2-carboxyphenylamino)-1-deoxy-D-ribulose 5-phosphate</text>
        <dbReference type="Rhea" id="RHEA:21540"/>
        <dbReference type="ChEBI" id="CHEBI:18277"/>
        <dbReference type="ChEBI" id="CHEBI:58613"/>
        <dbReference type="EC" id="5.3.1.24"/>
    </reaction>
</comment>
<dbReference type="PROSITE" id="PS00614">
    <property type="entry name" value="IGPS"/>
    <property type="match status" value="1"/>
</dbReference>
<keyword evidence="13" id="KW-0511">Multifunctional enzyme</keyword>
<comment type="similarity">
    <text evidence="6">In the C-terminal section; belongs to the TrpF family.</text>
</comment>
<evidence type="ECO:0000256" key="5">
    <source>
        <dbReference type="ARBA" id="ARBA00007902"/>
    </source>
</evidence>
<dbReference type="InterPro" id="IPR011060">
    <property type="entry name" value="RibuloseP-bd_barrel"/>
</dbReference>
<evidence type="ECO:0000256" key="8">
    <source>
        <dbReference type="ARBA" id="ARBA00022793"/>
    </source>
</evidence>
<evidence type="ECO:0000256" key="16">
    <source>
        <dbReference type="HAMAP-Rule" id="MF_00135"/>
    </source>
</evidence>
<keyword evidence="20" id="KW-1185">Reference proteome</keyword>
<evidence type="ECO:0000256" key="12">
    <source>
        <dbReference type="ARBA" id="ARBA00023239"/>
    </source>
</evidence>
<dbReference type="RefSeq" id="WP_089073508.1">
    <property type="nucleotide sequence ID" value="NZ_CBCSAM010000001.1"/>
</dbReference>
<evidence type="ECO:0000256" key="11">
    <source>
        <dbReference type="ARBA" id="ARBA00023235"/>
    </source>
</evidence>
<dbReference type="HAMAP" id="MF_00134_B">
    <property type="entry name" value="IGPS_B"/>
    <property type="match status" value="1"/>
</dbReference>
<dbReference type="FunFam" id="3.20.20.70:FF:000024">
    <property type="entry name" value="Indole-3-glycerol phosphate synthase"/>
    <property type="match status" value="1"/>
</dbReference>
<evidence type="ECO:0000256" key="1">
    <source>
        <dbReference type="ARBA" id="ARBA00001164"/>
    </source>
</evidence>
<evidence type="ECO:0000256" key="15">
    <source>
        <dbReference type="HAMAP-Rule" id="MF_00134"/>
    </source>
</evidence>
<evidence type="ECO:0000256" key="13">
    <source>
        <dbReference type="ARBA" id="ARBA00023268"/>
    </source>
</evidence>
<dbReference type="EC" id="4.1.1.48" evidence="15"/>
<dbReference type="InterPro" id="IPR045186">
    <property type="entry name" value="Indole-3-glycerol_P_synth"/>
</dbReference>
<comment type="similarity">
    <text evidence="15">Belongs to the TrpC family.</text>
</comment>
<reference evidence="19 20" key="1">
    <citation type="journal article" date="2016" name="Int. J. Syst. Evol. Microbiol.">
        <title>Paraphotobacterium marinum gen. nov., sp. nov., a member of the family Vibrionaceae, isolated from surface seawater.</title>
        <authorList>
            <person name="Huang Z."/>
            <person name="Dong C."/>
            <person name="Shao Z."/>
        </authorList>
    </citation>
    <scope>NUCLEOTIDE SEQUENCE [LARGE SCALE GENOMIC DNA]</scope>
    <source>
        <strain evidence="19 20">NSCS20N07D</strain>
    </source>
</reference>
<dbReference type="PANTHER" id="PTHR22854">
    <property type="entry name" value="TRYPTOPHAN BIOSYNTHESIS PROTEIN"/>
    <property type="match status" value="1"/>
</dbReference>
<evidence type="ECO:0000259" key="17">
    <source>
        <dbReference type="Pfam" id="PF00218"/>
    </source>
</evidence>
<keyword evidence="7 15" id="KW-0028">Amino-acid biosynthesis</keyword>
<dbReference type="EMBL" id="CP022355">
    <property type="protein sequence ID" value="ASK78600.1"/>
    <property type="molecule type" value="Genomic_DNA"/>
</dbReference>
<keyword evidence="12 15" id="KW-0456">Lyase</keyword>
<proteinExistence type="inferred from homology"/>
<comment type="catalytic activity">
    <reaction evidence="2 15">
        <text>1-(2-carboxyphenylamino)-1-deoxy-D-ribulose 5-phosphate + H(+) = (1S,2R)-1-C-(indol-3-yl)glycerol 3-phosphate + CO2 + H2O</text>
        <dbReference type="Rhea" id="RHEA:23476"/>
        <dbReference type="ChEBI" id="CHEBI:15377"/>
        <dbReference type="ChEBI" id="CHEBI:15378"/>
        <dbReference type="ChEBI" id="CHEBI:16526"/>
        <dbReference type="ChEBI" id="CHEBI:58613"/>
        <dbReference type="ChEBI" id="CHEBI:58866"/>
        <dbReference type="EC" id="4.1.1.48"/>
    </reaction>
</comment>
<dbReference type="GO" id="GO:0004425">
    <property type="term" value="F:indole-3-glycerol-phosphate synthase activity"/>
    <property type="evidence" value="ECO:0007669"/>
    <property type="project" value="UniProtKB-UniRule"/>
</dbReference>
<dbReference type="Pfam" id="PF00218">
    <property type="entry name" value="IGPS"/>
    <property type="match status" value="1"/>
</dbReference>
<comment type="similarity">
    <text evidence="16">Belongs to the TrpF family.</text>
</comment>
<evidence type="ECO:0000256" key="2">
    <source>
        <dbReference type="ARBA" id="ARBA00001633"/>
    </source>
</evidence>
<evidence type="ECO:0000256" key="3">
    <source>
        <dbReference type="ARBA" id="ARBA00004664"/>
    </source>
</evidence>
<evidence type="ECO:0000256" key="14">
    <source>
        <dbReference type="ARBA" id="ARBA00025592"/>
    </source>
</evidence>
<evidence type="ECO:0000313" key="20">
    <source>
        <dbReference type="Proteomes" id="UP000242175"/>
    </source>
</evidence>
<dbReference type="KEGG" id="pmai:CF386_06065"/>
<dbReference type="AlphaFoldDB" id="A0A220VE77"/>
<keyword evidence="11 16" id="KW-0413">Isomerase</keyword>
<dbReference type="EC" id="5.3.1.24" evidence="16"/>
<evidence type="ECO:0000256" key="10">
    <source>
        <dbReference type="ARBA" id="ARBA00023141"/>
    </source>
</evidence>
<comment type="pathway">
    <text evidence="3 16">Amino-acid biosynthesis; L-tryptophan biosynthesis; L-tryptophan from chorismate: step 3/5.</text>
</comment>
<comment type="pathway">
    <text evidence="4 15">Amino-acid biosynthesis; L-tryptophan biosynthesis; L-tryptophan from chorismate: step 4/5.</text>
</comment>
<keyword evidence="10 15" id="KW-0057">Aromatic amino acid biosynthesis</keyword>
<dbReference type="PANTHER" id="PTHR22854:SF2">
    <property type="entry name" value="INDOLE-3-GLYCEROL-PHOSPHATE SYNTHASE"/>
    <property type="match status" value="1"/>
</dbReference>
<dbReference type="InterPro" id="IPR001240">
    <property type="entry name" value="PRAI_dom"/>
</dbReference>
<dbReference type="UniPathway" id="UPA00035">
    <property type="reaction ID" value="UER00042"/>
</dbReference>
<dbReference type="Gene3D" id="3.20.20.70">
    <property type="entry name" value="Aldolase class I"/>
    <property type="match status" value="2"/>
</dbReference>
<comment type="function">
    <text evidence="14">Bifunctional enzyme that catalyzes two sequential steps of tryptophan biosynthetic pathway. The first reaction is catalyzed by the isomerase, coded by the TrpF domain; the second reaction is catalyzed by the synthase, coded by the TrpC domain.</text>
</comment>
<gene>
    <name evidence="16" type="primary">trpF</name>
    <name evidence="15" type="synonym">trpC</name>
    <name evidence="19" type="ORF">CF386_06065</name>
</gene>
<dbReference type="NCBIfam" id="NF006945">
    <property type="entry name" value="PRK09427.1"/>
    <property type="match status" value="1"/>
</dbReference>
<evidence type="ECO:0000256" key="6">
    <source>
        <dbReference type="ARBA" id="ARBA00009847"/>
    </source>
</evidence>
<feature type="domain" description="N-(5'phosphoribosyl) anthranilate isomerase (PRAI)" evidence="18">
    <location>
        <begin position="258"/>
        <end position="450"/>
    </location>
</feature>
<accession>A0A220VE77</accession>
<dbReference type="Pfam" id="PF00697">
    <property type="entry name" value="PRAI"/>
    <property type="match status" value="1"/>
</dbReference>
<evidence type="ECO:0000256" key="4">
    <source>
        <dbReference type="ARBA" id="ARBA00004696"/>
    </source>
</evidence>
<dbReference type="SUPFAM" id="SSF51366">
    <property type="entry name" value="Ribulose-phoshate binding barrel"/>
    <property type="match status" value="2"/>
</dbReference>
<organism evidence="19 20">
    <name type="scientific">Paraphotobacterium marinum</name>
    <dbReference type="NCBI Taxonomy" id="1755811"/>
    <lineage>
        <taxon>Bacteria</taxon>
        <taxon>Pseudomonadati</taxon>
        <taxon>Pseudomonadota</taxon>
        <taxon>Gammaproteobacteria</taxon>
        <taxon>Vibrionales</taxon>
        <taxon>Vibrionaceae</taxon>
        <taxon>Paraphotobacterium</taxon>
    </lineage>
</organism>
<evidence type="ECO:0000313" key="19">
    <source>
        <dbReference type="EMBL" id="ASK78600.1"/>
    </source>
</evidence>
<dbReference type="InterPro" id="IPR001468">
    <property type="entry name" value="Indole-3-GlycerolPSynthase_CS"/>
</dbReference>
<dbReference type="HAMAP" id="MF_00135">
    <property type="entry name" value="PRAI"/>
    <property type="match status" value="1"/>
</dbReference>
<dbReference type="OrthoDB" id="9804217at2"/>
<dbReference type="GO" id="GO:0004640">
    <property type="term" value="F:phosphoribosylanthranilate isomerase activity"/>
    <property type="evidence" value="ECO:0007669"/>
    <property type="project" value="UniProtKB-UniRule"/>
</dbReference>
<keyword evidence="9 15" id="KW-0822">Tryptophan biosynthesis</keyword>
<keyword evidence="8 15" id="KW-0210">Decarboxylase</keyword>